<dbReference type="Proteomes" id="UP001056291">
    <property type="component" value="Chromosome"/>
</dbReference>
<dbReference type="RefSeq" id="WP_251933493.1">
    <property type="nucleotide sequence ID" value="NZ_CP098747.1"/>
</dbReference>
<evidence type="ECO:0008006" key="3">
    <source>
        <dbReference type="Google" id="ProtNLM"/>
    </source>
</evidence>
<dbReference type="EMBL" id="CP098747">
    <property type="protein sequence ID" value="USG60612.1"/>
    <property type="molecule type" value="Genomic_DNA"/>
</dbReference>
<reference evidence="1" key="1">
    <citation type="submission" date="2022-06" db="EMBL/GenBank/DDBJ databases">
        <title>Sneathiella actinostolidae sp. nov., isolated from a sea anemonein the Western Pacific Ocean.</title>
        <authorList>
            <person name="Wei M.J."/>
        </authorList>
    </citation>
    <scope>NUCLEOTIDE SEQUENCE</scope>
    <source>
        <strain evidence="1">PHK-P5</strain>
    </source>
</reference>
<protein>
    <recommendedName>
        <fullName evidence="3">DUF927 domain-containing protein</fullName>
    </recommendedName>
</protein>
<gene>
    <name evidence="1" type="ORF">NBZ79_15715</name>
</gene>
<name>A0ABY4W081_9PROT</name>
<organism evidence="1 2">
    <name type="scientific">Sneathiella marina</name>
    <dbReference type="NCBI Taxonomy" id="2950108"/>
    <lineage>
        <taxon>Bacteria</taxon>
        <taxon>Pseudomonadati</taxon>
        <taxon>Pseudomonadota</taxon>
        <taxon>Alphaproteobacteria</taxon>
        <taxon>Sneathiellales</taxon>
        <taxon>Sneathiellaceae</taxon>
        <taxon>Sneathiella</taxon>
    </lineage>
</organism>
<evidence type="ECO:0000313" key="2">
    <source>
        <dbReference type="Proteomes" id="UP001056291"/>
    </source>
</evidence>
<proteinExistence type="predicted"/>
<keyword evidence="2" id="KW-1185">Reference proteome</keyword>
<sequence length="114" mass="12313">MPSATKKLKLNPLQSKTLVLLQILARDADSSAAVAESDDIRVTRLPHGHGNHMHVGQYVVSTKDASGLDNPAVWVALVRKGLVRENWQKEIIVTAAGLAFSTGLESKFVSTSDH</sequence>
<evidence type="ECO:0000313" key="1">
    <source>
        <dbReference type="EMBL" id="USG60612.1"/>
    </source>
</evidence>
<accession>A0ABY4W081</accession>